<name>A0A6H1ZS93_9ZZZZ</name>
<proteinExistence type="predicted"/>
<evidence type="ECO:0000313" key="1">
    <source>
        <dbReference type="EMBL" id="QJA50444.1"/>
    </source>
</evidence>
<reference evidence="1" key="1">
    <citation type="submission" date="2020-03" db="EMBL/GenBank/DDBJ databases">
        <title>The deep terrestrial virosphere.</title>
        <authorList>
            <person name="Holmfeldt K."/>
            <person name="Nilsson E."/>
            <person name="Simone D."/>
            <person name="Lopez-Fernandez M."/>
            <person name="Wu X."/>
            <person name="de Brujin I."/>
            <person name="Lundin D."/>
            <person name="Andersson A."/>
            <person name="Bertilsson S."/>
            <person name="Dopson M."/>
        </authorList>
    </citation>
    <scope>NUCLEOTIDE SEQUENCE</scope>
    <source>
        <strain evidence="2">MM415A01725</strain>
        <strain evidence="3">MM415B03905</strain>
        <strain evidence="1">TM448A01764</strain>
    </source>
</reference>
<dbReference type="EMBL" id="MT143218">
    <property type="protein sequence ID" value="QJA94279.1"/>
    <property type="molecule type" value="Genomic_DNA"/>
</dbReference>
<gene>
    <name evidence="2" type="ORF">MM415A01725_0002</name>
    <name evidence="3" type="ORF">MM415B03905_0008</name>
    <name evidence="1" type="ORF">TM448A01764_0005</name>
</gene>
<accession>A0A6H1ZS93</accession>
<protein>
    <submittedName>
        <fullName evidence="1">Uncharacterized protein</fullName>
    </submittedName>
</protein>
<dbReference type="EMBL" id="MT144196">
    <property type="protein sequence ID" value="QJA50444.1"/>
    <property type="molecule type" value="Genomic_DNA"/>
</dbReference>
<evidence type="ECO:0000313" key="2">
    <source>
        <dbReference type="EMBL" id="QJA75660.1"/>
    </source>
</evidence>
<dbReference type="EMBL" id="MT142178">
    <property type="protein sequence ID" value="QJA75660.1"/>
    <property type="molecule type" value="Genomic_DNA"/>
</dbReference>
<organism evidence="1">
    <name type="scientific">viral metagenome</name>
    <dbReference type="NCBI Taxonomy" id="1070528"/>
    <lineage>
        <taxon>unclassified sequences</taxon>
        <taxon>metagenomes</taxon>
        <taxon>organismal metagenomes</taxon>
    </lineage>
</organism>
<dbReference type="AlphaFoldDB" id="A0A6H1ZS93"/>
<evidence type="ECO:0000313" key="3">
    <source>
        <dbReference type="EMBL" id="QJA94279.1"/>
    </source>
</evidence>
<sequence>MNVERLQNAIVEAERFIRAAKKVEIIHSKYANGKPWIRVGEYTKESAACKRASMDLTRALAEMRKS</sequence>